<reference evidence="1 2" key="1">
    <citation type="submission" date="2021-01" db="EMBL/GenBank/DDBJ databases">
        <title>Biogeographic distribution of Paracoccus.</title>
        <authorList>
            <person name="Hollensteiner J."/>
            <person name="Leineberger J."/>
            <person name="Brinkhoff T."/>
            <person name="Daniel R."/>
        </authorList>
    </citation>
    <scope>NUCLEOTIDE SEQUENCE [LARGE SCALE GENOMIC DNA]</scope>
    <source>
        <strain evidence="1 2">KCTC 22803</strain>
        <plasmid evidence="1 2">p90204</plasmid>
    </source>
</reference>
<sequence>MIGIIRKIQNYFADQVNVNTAGSAHASISTDDDLHKDVEHGIPAIAYTHTALAREHGATTWYQEEYK</sequence>
<name>A0ABY7SQN4_9RHOB</name>
<dbReference type="RefSeq" id="WP_271886987.1">
    <property type="nucleotide sequence ID" value="NZ_CP067137.1"/>
</dbReference>
<dbReference type="EMBL" id="CP067137">
    <property type="protein sequence ID" value="WCR09204.1"/>
    <property type="molecule type" value="Genomic_DNA"/>
</dbReference>
<evidence type="ECO:0000313" key="1">
    <source>
        <dbReference type="EMBL" id="WCR09204.1"/>
    </source>
</evidence>
<evidence type="ECO:0000313" key="2">
    <source>
        <dbReference type="Proteomes" id="UP001219349"/>
    </source>
</evidence>
<gene>
    <name evidence="1" type="ORF">JHX87_18080</name>
</gene>
<keyword evidence="1" id="KW-0614">Plasmid</keyword>
<organism evidence="1 2">
    <name type="scientific">Paracoccus fistulariae</name>
    <dbReference type="NCBI Taxonomy" id="658446"/>
    <lineage>
        <taxon>Bacteria</taxon>
        <taxon>Pseudomonadati</taxon>
        <taxon>Pseudomonadota</taxon>
        <taxon>Alphaproteobacteria</taxon>
        <taxon>Rhodobacterales</taxon>
        <taxon>Paracoccaceae</taxon>
        <taxon>Paracoccus</taxon>
    </lineage>
</organism>
<keyword evidence="2" id="KW-1185">Reference proteome</keyword>
<protein>
    <submittedName>
        <fullName evidence="1">Uncharacterized protein</fullName>
    </submittedName>
</protein>
<accession>A0ABY7SQN4</accession>
<proteinExistence type="predicted"/>
<geneLocation type="plasmid" evidence="1 2">
    <name>p90204</name>
</geneLocation>
<dbReference type="Proteomes" id="UP001219349">
    <property type="component" value="Plasmid p90204"/>
</dbReference>